<keyword evidence="5" id="KW-1185">Reference proteome</keyword>
<evidence type="ECO:0000313" key="4">
    <source>
        <dbReference type="Proteomes" id="UP000035579"/>
    </source>
</evidence>
<dbReference type="EMBL" id="CP011509">
    <property type="protein sequence ID" value="AKI99822.1"/>
    <property type="molecule type" value="Genomic_DNA"/>
</dbReference>
<dbReference type="Proteomes" id="UP000256345">
    <property type="component" value="Unassembled WGS sequence"/>
</dbReference>
<dbReference type="AlphaFoldDB" id="A0AAC8Q2M0"/>
<evidence type="ECO:0000313" key="2">
    <source>
        <dbReference type="EMBL" id="AKI99822.1"/>
    </source>
</evidence>
<dbReference type="EMBL" id="QUMU01000004">
    <property type="protein sequence ID" value="REG33460.1"/>
    <property type="molecule type" value="Genomic_DNA"/>
</dbReference>
<dbReference type="Proteomes" id="UP000035579">
    <property type="component" value="Chromosome"/>
</dbReference>
<evidence type="ECO:0000256" key="1">
    <source>
        <dbReference type="SAM" id="MobiDB-lite"/>
    </source>
</evidence>
<feature type="compositionally biased region" description="Basic and acidic residues" evidence="1">
    <location>
        <begin position="49"/>
        <end position="63"/>
    </location>
</feature>
<name>A0AAC8Q2M0_9BACT</name>
<dbReference type="RefSeq" id="WP_047854808.1">
    <property type="nucleotide sequence ID" value="NZ_CP011509.1"/>
</dbReference>
<reference evidence="3 5" key="2">
    <citation type="submission" date="2018-08" db="EMBL/GenBank/DDBJ databases">
        <title>Genomic Encyclopedia of Archaeal and Bacterial Type Strains, Phase II (KMG-II): from individual species to whole genera.</title>
        <authorList>
            <person name="Goeker M."/>
        </authorList>
    </citation>
    <scope>NUCLEOTIDE SEQUENCE [LARGE SCALE GENOMIC DNA]</scope>
    <source>
        <strain evidence="3 5">DSM 2261</strain>
    </source>
</reference>
<feature type="region of interest" description="Disordered" evidence="1">
    <location>
        <begin position="24"/>
        <end position="72"/>
    </location>
</feature>
<dbReference type="KEGG" id="age:AA314_01449"/>
<dbReference type="Pfam" id="PF14412">
    <property type="entry name" value="AHH"/>
    <property type="match status" value="1"/>
</dbReference>
<accession>A0AAC8Q2M0</accession>
<evidence type="ECO:0000313" key="3">
    <source>
        <dbReference type="EMBL" id="REG33460.1"/>
    </source>
</evidence>
<organism evidence="2 4">
    <name type="scientific">Archangium gephyra</name>
    <dbReference type="NCBI Taxonomy" id="48"/>
    <lineage>
        <taxon>Bacteria</taxon>
        <taxon>Pseudomonadati</taxon>
        <taxon>Myxococcota</taxon>
        <taxon>Myxococcia</taxon>
        <taxon>Myxococcales</taxon>
        <taxon>Cystobacterineae</taxon>
        <taxon>Archangiaceae</taxon>
        <taxon>Archangium</taxon>
    </lineage>
</organism>
<proteinExistence type="predicted"/>
<dbReference type="InterPro" id="IPR032871">
    <property type="entry name" value="AHH_dom_containing"/>
</dbReference>
<reference evidence="2 4" key="1">
    <citation type="submission" date="2015-05" db="EMBL/GenBank/DDBJ databases">
        <title>Genome assembly of Archangium gephyra DSM 2261.</title>
        <authorList>
            <person name="Sharma G."/>
            <person name="Subramanian S."/>
        </authorList>
    </citation>
    <scope>NUCLEOTIDE SEQUENCE [LARGE SCALE GENOMIC DNA]</scope>
    <source>
        <strain evidence="2 4">DSM 2261</strain>
    </source>
</reference>
<gene>
    <name evidence="2" type="ORF">AA314_01449</name>
    <name evidence="3" type="ORF">ATI61_104751</name>
</gene>
<evidence type="ECO:0000313" key="5">
    <source>
        <dbReference type="Proteomes" id="UP000256345"/>
    </source>
</evidence>
<sequence>MTGTFKTLMQGSFELYGHAVADGRPNIRDFGPTPASSGAMKRNVARKQQVKDTKERRKAKENGAQEPAGPHANSLDEYRAILSKGTFYARSAAKYIRANHASEYNAFPHLGPVAFRAEVTAQAGFSQPSNFNPEFSGQQQPYRWQAHHLIPGEAFYTEDSNGVPIFDKPDNFKILLQTPYDIDHGHNLIILPSEAWAVPVHALLQHPNNHNNYTMDVMQGLKRIDSGIDTLRGQGKPHEAIVANVFQELKDLETELWEILLEESRAAIRGAAEGHRYDGPWCRWKTQGGREYIWPALW</sequence>
<protein>
    <submittedName>
        <fullName evidence="3">HNH/ENDO VII superfamily nuclease</fullName>
    </submittedName>
</protein>